<dbReference type="RefSeq" id="WP_004268189.1">
    <property type="nucleotide sequence ID" value="NC_013925.1"/>
</dbReference>
<evidence type="ECO:0000313" key="4">
    <source>
        <dbReference type="Proteomes" id="UP000001879"/>
    </source>
</evidence>
<dbReference type="InterPro" id="IPR007374">
    <property type="entry name" value="ASCH_domain"/>
</dbReference>
<evidence type="ECO:0000313" key="2">
    <source>
        <dbReference type="EMBL" id="ADD07735.1"/>
    </source>
</evidence>
<sequence length="206" mass="23489">MSEATPPRPEIKFDDRHVDAIMDGEKTVTIRYEFEHEFEQGDVINLLNQNGHKLTTAKAVTQFELRADWVSFADFEGHRRYTTTGELLDELAEYYPGEPIGPETVLDVIVFETDLIIADGGQEPRQDDRERVTFAESYDDMPEKLDVLVGDSGFIVPASNAISFKERVLVQFDENKTGRPGGERHWIPDRCLEREPEREGVDLDAT</sequence>
<dbReference type="Proteomes" id="UP000011543">
    <property type="component" value="Unassembled WGS sequence"/>
</dbReference>
<dbReference type="InterPro" id="IPR015947">
    <property type="entry name" value="PUA-like_sf"/>
</dbReference>
<dbReference type="GeneID" id="8826855"/>
<dbReference type="Pfam" id="PF04266">
    <property type="entry name" value="ASCH"/>
    <property type="match status" value="1"/>
</dbReference>
<proteinExistence type="predicted"/>
<evidence type="ECO:0000259" key="1">
    <source>
        <dbReference type="SMART" id="SM01022"/>
    </source>
</evidence>
<dbReference type="Gene3D" id="2.30.130.30">
    <property type="entry name" value="Hypothetical protein"/>
    <property type="match status" value="1"/>
</dbReference>
<keyword evidence="4" id="KW-1185">Reference proteome</keyword>
<evidence type="ECO:0000313" key="3">
    <source>
        <dbReference type="EMBL" id="ELY22982.1"/>
    </source>
</evidence>
<dbReference type="EMBL" id="AOHS01000065">
    <property type="protein sequence ID" value="ELY22982.1"/>
    <property type="molecule type" value="Genomic_DNA"/>
</dbReference>
<organism evidence="2 4">
    <name type="scientific">Natrialba magadii (strain ATCC 43099 / DSM 3394 / CCM 3739 / CIP 104546 / IAM 13178 / JCM 8861 / NBRC 102185 / NCIMB 2190 / MS3)</name>
    <name type="common">Natronobacterium magadii</name>
    <dbReference type="NCBI Taxonomy" id="547559"/>
    <lineage>
        <taxon>Archaea</taxon>
        <taxon>Methanobacteriati</taxon>
        <taxon>Methanobacteriota</taxon>
        <taxon>Stenosarchaea group</taxon>
        <taxon>Halobacteria</taxon>
        <taxon>Halobacteriales</taxon>
        <taxon>Natrialbaceae</taxon>
        <taxon>Natrialba</taxon>
    </lineage>
</organism>
<geneLocation type="plasmid" evidence="2 4">
    <name>pNMAG03</name>
</geneLocation>
<dbReference type="EMBL" id="CP001935">
    <property type="protein sequence ID" value="ADD07735.1"/>
    <property type="molecule type" value="Genomic_DNA"/>
</dbReference>
<name>D3T2C6_NATMM</name>
<dbReference type="PATRIC" id="fig|547559.17.peg.4141"/>
<dbReference type="OrthoDB" id="350979at2157"/>
<reference evidence="3 5" key="3">
    <citation type="journal article" date="2014" name="PLoS Genet.">
        <title>Phylogenetically driven sequencing of extremely halophilic archaea reveals strategies for static and dynamic osmo-response.</title>
        <authorList>
            <person name="Becker E.A."/>
            <person name="Seitzer P.M."/>
            <person name="Tritt A."/>
            <person name="Larsen D."/>
            <person name="Krusor M."/>
            <person name="Yao A.I."/>
            <person name="Wu D."/>
            <person name="Madern D."/>
            <person name="Eisen J.A."/>
            <person name="Darling A.E."/>
            <person name="Facciotti M.T."/>
        </authorList>
    </citation>
    <scope>NUCLEOTIDE SEQUENCE [LARGE SCALE GENOMIC DNA]</scope>
    <source>
        <strain evidence="5">ATCC 43099 / DSM 3394 / CCM 3739 / CIP 104546 / IAM 13178 / JCM 8861 / NBRC 102185 / NCIMB 2190 / MS3</strain>
        <strain evidence="3">MS-3</strain>
    </source>
</reference>
<gene>
    <name evidence="2" type="ordered locus">Nmag_4227</name>
    <name evidence="3" type="ORF">C500_21000</name>
</gene>
<dbReference type="SMART" id="SM01022">
    <property type="entry name" value="ASCH"/>
    <property type="match status" value="1"/>
</dbReference>
<dbReference type="SUPFAM" id="SSF88697">
    <property type="entry name" value="PUA domain-like"/>
    <property type="match status" value="1"/>
</dbReference>
<keyword evidence="2" id="KW-0614">Plasmid</keyword>
<evidence type="ECO:0000313" key="5">
    <source>
        <dbReference type="Proteomes" id="UP000011543"/>
    </source>
</evidence>
<reference evidence="4" key="1">
    <citation type="submission" date="2010-02" db="EMBL/GenBank/DDBJ databases">
        <title>Complete sequence of plasmid 3 of Natrialba magadii ATCC 43099.</title>
        <authorList>
            <consortium name="US DOE Joint Genome Institute"/>
            <person name="Lucas S."/>
            <person name="Copeland A."/>
            <person name="Lapidus A."/>
            <person name="Cheng J.-F."/>
            <person name="Bruce D."/>
            <person name="Goodwin L."/>
            <person name="Pitluck S."/>
            <person name="Davenport K."/>
            <person name="Saunders E."/>
            <person name="Detter J.C."/>
            <person name="Han C."/>
            <person name="Tapia R."/>
            <person name="Land M."/>
            <person name="Hauser L."/>
            <person name="Kyrpides N."/>
            <person name="Mikhailova N."/>
            <person name="De Castro R.E."/>
            <person name="Maupin-Furlow J.A."/>
            <person name="Woyke T."/>
        </authorList>
    </citation>
    <scope>NUCLEOTIDE SEQUENCE [LARGE SCALE GENOMIC DNA]</scope>
    <source>
        <strain evidence="4">ATCC 43099 / DSM 3394 / CCM 3739 / CIP 104546 / IAM 13178 / JCM 8861 / NBRC 102185 / NCIMB 2190 / MS3</strain>
        <plasmid evidence="4">pNMAG03</plasmid>
    </source>
</reference>
<feature type="domain" description="ASCH" evidence="1">
    <location>
        <begin position="11"/>
        <end position="114"/>
    </location>
</feature>
<accession>D3T2C6</accession>
<dbReference type="HOGENOM" id="CLU_1329505_0_0_2"/>
<protein>
    <submittedName>
        <fullName evidence="2">Virus protein phiCh1-VP75</fullName>
    </submittedName>
</protein>
<reference evidence="2" key="4">
    <citation type="submission" date="2016-09" db="EMBL/GenBank/DDBJ databases">
        <authorList>
            <person name="Pfeiffer F."/>
        </authorList>
    </citation>
    <scope>NUCLEOTIDE SEQUENCE</scope>
    <source>
        <strain evidence="2">ATCC 43099</strain>
        <plasmid evidence="2">pNMAG03</plasmid>
    </source>
</reference>
<reference evidence="2 4" key="2">
    <citation type="journal article" date="2012" name="BMC Genomics">
        <title>A comparative genomics perspective on the genetic content of the alkaliphilic haloarchaeon Natrialba magadii ATCC 43099T.</title>
        <authorList>
            <person name="Siddaramappa S."/>
            <person name="Challacombe J.F."/>
            <person name="Decastro R.E."/>
            <person name="Pfeiffer F."/>
            <person name="Sastre D.E."/>
            <person name="Gimenez M.I."/>
            <person name="Paggi R.A."/>
            <person name="Detter J.C."/>
            <person name="Davenport K.W."/>
            <person name="Goodwin L.A."/>
            <person name="Kyrpides N."/>
            <person name="Tapia R."/>
            <person name="Pitluck S."/>
            <person name="Lucas S."/>
            <person name="Woyke T."/>
            <person name="Maupin-Furlow J.A."/>
        </authorList>
    </citation>
    <scope>NUCLEOTIDE SEQUENCE [LARGE SCALE GENOMIC DNA]</scope>
    <source>
        <strain evidence="2">ATCC 43099</strain>
        <strain evidence="4">ATCC 43099 / DSM 3394 / CCM 3739 / CIP 104546 / IAM 13178 / JCM 8861 / NBRC 102185 / NCIMB 2190 / MS3</strain>
    </source>
</reference>
<dbReference type="Proteomes" id="UP000001879">
    <property type="component" value="Plasmid pNMAG03"/>
</dbReference>
<dbReference type="AlphaFoldDB" id="D3T2C6"/>
<dbReference type="KEGG" id="nmg:Nmag_4227"/>